<sequence length="82" mass="9792">MDQQQNPPVKIEKRWDEVKDIGDYALFFDSHKAVYVSVKDHPECQRNCVYQEMKIYRLGFCLLLCDSQIKIYGDDWILPSNY</sequence>
<evidence type="ECO:0000313" key="2">
    <source>
        <dbReference type="EMBL" id="CAL1352567.1"/>
    </source>
</evidence>
<dbReference type="Proteomes" id="UP001497516">
    <property type="component" value="Chromosome 1"/>
</dbReference>
<accession>A0AAV2C8D9</accession>
<reference evidence="2 3" key="1">
    <citation type="submission" date="2024-04" db="EMBL/GenBank/DDBJ databases">
        <authorList>
            <person name="Fracassetti M."/>
        </authorList>
    </citation>
    <scope>NUCLEOTIDE SEQUENCE [LARGE SCALE GENOMIC DNA]</scope>
</reference>
<proteinExistence type="predicted"/>
<gene>
    <name evidence="2" type="ORF">LTRI10_LOCUS528</name>
</gene>
<dbReference type="AlphaFoldDB" id="A0AAV2C8D9"/>
<organism evidence="2 3">
    <name type="scientific">Linum trigynum</name>
    <dbReference type="NCBI Taxonomy" id="586398"/>
    <lineage>
        <taxon>Eukaryota</taxon>
        <taxon>Viridiplantae</taxon>
        <taxon>Streptophyta</taxon>
        <taxon>Embryophyta</taxon>
        <taxon>Tracheophyta</taxon>
        <taxon>Spermatophyta</taxon>
        <taxon>Magnoliopsida</taxon>
        <taxon>eudicotyledons</taxon>
        <taxon>Gunneridae</taxon>
        <taxon>Pentapetalae</taxon>
        <taxon>rosids</taxon>
        <taxon>fabids</taxon>
        <taxon>Malpighiales</taxon>
        <taxon>Linaceae</taxon>
        <taxon>Linum</taxon>
    </lineage>
</organism>
<dbReference type="EMBL" id="OZ034813">
    <property type="protein sequence ID" value="CAL1352567.1"/>
    <property type="molecule type" value="Genomic_DNA"/>
</dbReference>
<name>A0AAV2C8D9_9ROSI</name>
<dbReference type="Pfam" id="PF03478">
    <property type="entry name" value="Beta-prop_KIB1-4"/>
    <property type="match status" value="1"/>
</dbReference>
<keyword evidence="3" id="KW-1185">Reference proteome</keyword>
<protein>
    <recommendedName>
        <fullName evidence="1">KIB1-4 beta-propeller domain-containing protein</fullName>
    </recommendedName>
</protein>
<evidence type="ECO:0000313" key="3">
    <source>
        <dbReference type="Proteomes" id="UP001497516"/>
    </source>
</evidence>
<feature type="domain" description="KIB1-4 beta-propeller" evidence="1">
    <location>
        <begin position="13"/>
        <end position="50"/>
    </location>
</feature>
<dbReference type="InterPro" id="IPR005174">
    <property type="entry name" value="KIB1-4_b-propeller"/>
</dbReference>
<evidence type="ECO:0000259" key="1">
    <source>
        <dbReference type="Pfam" id="PF03478"/>
    </source>
</evidence>